<evidence type="ECO:0000313" key="3">
    <source>
        <dbReference type="Proteomes" id="UP000557566"/>
    </source>
</evidence>
<dbReference type="AlphaFoldDB" id="A0A8H4LSF1"/>
<evidence type="ECO:0000256" key="1">
    <source>
        <dbReference type="SAM" id="MobiDB-lite"/>
    </source>
</evidence>
<name>A0A8H4LSF1_9HYPO</name>
<feature type="compositionally biased region" description="Basic and acidic residues" evidence="1">
    <location>
        <begin position="368"/>
        <end position="391"/>
    </location>
</feature>
<organism evidence="2 3">
    <name type="scientific">Ophiocordyceps sinensis</name>
    <dbReference type="NCBI Taxonomy" id="72228"/>
    <lineage>
        <taxon>Eukaryota</taxon>
        <taxon>Fungi</taxon>
        <taxon>Dikarya</taxon>
        <taxon>Ascomycota</taxon>
        <taxon>Pezizomycotina</taxon>
        <taxon>Sordariomycetes</taxon>
        <taxon>Hypocreomycetidae</taxon>
        <taxon>Hypocreales</taxon>
        <taxon>Ophiocordycipitaceae</taxon>
        <taxon>Ophiocordyceps</taxon>
    </lineage>
</organism>
<proteinExistence type="predicted"/>
<sequence>MVHAAVRRREVMASSVHSRRMDRESVLVRAHSARPGPVERLRLAFGQRRDGAVPRPFRKHALAKDDGQFRRKFCRGHRVCTRQNGVENGSALRRHRASGRRQAALQVALGDALNKRRPVVKGQQRLLLESAEIPCRLRSGLARRSDPANRRRRDKHAFSPEALAPPPGDFVLNGPSADRRLEAKPLGQRPKVAVTQGGDAHFVNGLFKDLHVLLQPVHHGDAVAGSIDAKLDDESREKVMQERNIAVKVEELEGAVVRHQVQEGKDLAPPLPWLTFAGRGVRHNTPAMQRFALGALGRLAAMGGQLAVCPRVGRRSLTVQPRHQRVHVGLPNEPIWLPQQPLRPRPHRHGNAVTGKVRVSATIRLGVRDDQNGLDDPQRRYPESLGRDVGARRRPCSRQIDSRRRCVPPAFVSVRLVPKGK</sequence>
<reference evidence="2 3" key="1">
    <citation type="journal article" date="2020" name="Genome Biol. Evol.">
        <title>A new high-quality draft genome assembly of the Chinese cordyceps Ophiocordyceps sinensis.</title>
        <authorList>
            <person name="Shu R."/>
            <person name="Zhang J."/>
            <person name="Meng Q."/>
            <person name="Zhang H."/>
            <person name="Zhou G."/>
            <person name="Li M."/>
            <person name="Wu P."/>
            <person name="Zhao Y."/>
            <person name="Chen C."/>
            <person name="Qin Q."/>
        </authorList>
    </citation>
    <scope>NUCLEOTIDE SEQUENCE [LARGE SCALE GENOMIC DNA]</scope>
    <source>
        <strain evidence="2 3">IOZ07</strain>
    </source>
</reference>
<accession>A0A8H4LSF1</accession>
<evidence type="ECO:0000313" key="2">
    <source>
        <dbReference type="EMBL" id="KAF4504237.1"/>
    </source>
</evidence>
<dbReference type="Proteomes" id="UP000557566">
    <property type="component" value="Unassembled WGS sequence"/>
</dbReference>
<protein>
    <submittedName>
        <fullName evidence="2">Uncharacterized protein</fullName>
    </submittedName>
</protein>
<gene>
    <name evidence="2" type="ORF">G6O67_008413</name>
</gene>
<comment type="caution">
    <text evidence="2">The sequence shown here is derived from an EMBL/GenBank/DDBJ whole genome shotgun (WGS) entry which is preliminary data.</text>
</comment>
<dbReference type="EMBL" id="JAAVMX010000011">
    <property type="protein sequence ID" value="KAF4504237.1"/>
    <property type="molecule type" value="Genomic_DNA"/>
</dbReference>
<feature type="region of interest" description="Disordered" evidence="1">
    <location>
        <begin position="368"/>
        <end position="394"/>
    </location>
</feature>
<keyword evidence="3" id="KW-1185">Reference proteome</keyword>
<feature type="region of interest" description="Disordered" evidence="1">
    <location>
        <begin position="142"/>
        <end position="176"/>
    </location>
</feature>